<dbReference type="EMBL" id="CP009654">
    <property type="protein sequence ID" value="APC96423.1"/>
    <property type="molecule type" value="Genomic_DNA"/>
</dbReference>
<sequence>MHAIGVSLINTIREYISFSTNLPTISNNFSTDKSFKIYEDLIDSTRDKYNDRYNTDEYAKAILSNKLGYCLELSILLTFISQYINLDTMGERLYLTVVETNCHIFIVMHQNVTIHQDKTLLKMTEKQFINYDNVGNAIILDPWIYSVIPLKNYNNILKVAENLNVDDDYSTGKKLFFALYNYSKIFGSQKETNDAKITHLIKTFNNYYYISKFSYPEKYDNYKIQEEYIFRTQYETLIDSIILLFKLILDEVYPNSFCILHKTHEYMVKTKQHKITISRLKIIRVFNSFFYICFISKLIDYSKLFKILMFNRFAFEDLVDVPLIKELRIRLNTRHSINSLNESILDLVTSIQDIKIIYESELKFLTSY</sequence>
<dbReference type="Proteomes" id="UP000182521">
    <property type="component" value="Chromosome"/>
</dbReference>
<organism evidence="1 2">
    <name type="scientific">Francisella frigiditurris</name>
    <dbReference type="NCBI Taxonomy" id="1542390"/>
    <lineage>
        <taxon>Bacteria</taxon>
        <taxon>Pseudomonadati</taxon>
        <taxon>Pseudomonadota</taxon>
        <taxon>Gammaproteobacteria</taxon>
        <taxon>Thiotrichales</taxon>
        <taxon>Francisellaceae</taxon>
        <taxon>Francisella</taxon>
    </lineage>
</organism>
<evidence type="ECO:0000313" key="1">
    <source>
        <dbReference type="EMBL" id="APC96423.1"/>
    </source>
</evidence>
<proteinExistence type="predicted"/>
<name>A0A1J0KRT4_9GAMM</name>
<evidence type="ECO:0008006" key="3">
    <source>
        <dbReference type="Google" id="ProtNLM"/>
    </source>
</evidence>
<accession>A0A1J0KRT4</accession>
<gene>
    <name evidence="1" type="ORF">KX01_288</name>
</gene>
<dbReference type="AlphaFoldDB" id="A0A1J0KRT4"/>
<protein>
    <recommendedName>
        <fullName evidence="3">Transglutaminase-like superfamily protein</fullName>
    </recommendedName>
</protein>
<dbReference type="KEGG" id="frc:KX01_288"/>
<evidence type="ECO:0000313" key="2">
    <source>
        <dbReference type="Proteomes" id="UP000182521"/>
    </source>
</evidence>
<keyword evidence="2" id="KW-1185">Reference proteome</keyword>
<reference evidence="2" key="1">
    <citation type="submission" date="2014-10" db="EMBL/GenBank/DDBJ databases">
        <authorList>
            <person name="Kuske C.R."/>
            <person name="Challacombe J.F."/>
            <person name="Daligault H.E."/>
            <person name="Davenport K.W."/>
            <person name="Johnson S.L."/>
            <person name="Siddaramappa S."/>
            <person name="Petersen J.M."/>
        </authorList>
    </citation>
    <scope>NUCLEOTIDE SEQUENCE [LARGE SCALE GENOMIC DNA]</scope>
    <source>
        <strain evidence="2">CA97-1460</strain>
    </source>
</reference>